<dbReference type="Proteomes" id="UP000265520">
    <property type="component" value="Unassembled WGS sequence"/>
</dbReference>
<reference evidence="1 2" key="1">
    <citation type="journal article" date="2018" name="Front. Plant Sci.">
        <title>Red Clover (Trifolium pratense) and Zigzag Clover (T. medium) - A Picture of Genomic Similarities and Differences.</title>
        <authorList>
            <person name="Dluhosova J."/>
            <person name="Istvanek J."/>
            <person name="Nedelnik J."/>
            <person name="Repkova J."/>
        </authorList>
    </citation>
    <scope>NUCLEOTIDE SEQUENCE [LARGE SCALE GENOMIC DNA]</scope>
    <source>
        <strain evidence="2">cv. 10/8</strain>
        <tissue evidence="1">Leaf</tissue>
    </source>
</reference>
<evidence type="ECO:0000313" key="1">
    <source>
        <dbReference type="EMBL" id="MCI45890.1"/>
    </source>
</evidence>
<proteinExistence type="predicted"/>
<feature type="non-terminal residue" evidence="1">
    <location>
        <position position="1"/>
    </location>
</feature>
<dbReference type="EMBL" id="LXQA010350099">
    <property type="protein sequence ID" value="MCI45890.1"/>
    <property type="molecule type" value="Genomic_DNA"/>
</dbReference>
<protein>
    <submittedName>
        <fullName evidence="1">Uncharacterized protein</fullName>
    </submittedName>
</protein>
<comment type="caution">
    <text evidence="1">The sequence shown here is derived from an EMBL/GenBank/DDBJ whole genome shotgun (WGS) entry which is preliminary data.</text>
</comment>
<keyword evidence="2" id="KW-1185">Reference proteome</keyword>
<name>A0A392SD65_9FABA</name>
<organism evidence="1 2">
    <name type="scientific">Trifolium medium</name>
    <dbReference type="NCBI Taxonomy" id="97028"/>
    <lineage>
        <taxon>Eukaryota</taxon>
        <taxon>Viridiplantae</taxon>
        <taxon>Streptophyta</taxon>
        <taxon>Embryophyta</taxon>
        <taxon>Tracheophyta</taxon>
        <taxon>Spermatophyta</taxon>
        <taxon>Magnoliopsida</taxon>
        <taxon>eudicotyledons</taxon>
        <taxon>Gunneridae</taxon>
        <taxon>Pentapetalae</taxon>
        <taxon>rosids</taxon>
        <taxon>fabids</taxon>
        <taxon>Fabales</taxon>
        <taxon>Fabaceae</taxon>
        <taxon>Papilionoideae</taxon>
        <taxon>50 kb inversion clade</taxon>
        <taxon>NPAAA clade</taxon>
        <taxon>Hologalegina</taxon>
        <taxon>IRL clade</taxon>
        <taxon>Trifolieae</taxon>
        <taxon>Trifolium</taxon>
    </lineage>
</organism>
<accession>A0A392SD65</accession>
<sequence>TVRRPDSQVEEPSQG</sequence>
<evidence type="ECO:0000313" key="2">
    <source>
        <dbReference type="Proteomes" id="UP000265520"/>
    </source>
</evidence>